<dbReference type="InterPro" id="IPR028994">
    <property type="entry name" value="Integrin_alpha_N"/>
</dbReference>
<dbReference type="AlphaFoldDB" id="A0AAU7CMT7"/>
<dbReference type="PRINTS" id="PR01185">
    <property type="entry name" value="INTEGRINA"/>
</dbReference>
<dbReference type="InterPro" id="IPR013517">
    <property type="entry name" value="FG-GAP"/>
</dbReference>
<dbReference type="EMBL" id="CP155447">
    <property type="protein sequence ID" value="XBH06644.1"/>
    <property type="molecule type" value="Genomic_DNA"/>
</dbReference>
<dbReference type="Gene3D" id="2.130.10.130">
    <property type="entry name" value="Integrin alpha, N-terminal"/>
    <property type="match status" value="4"/>
</dbReference>
<keyword evidence="4" id="KW-0325">Glycoprotein</keyword>
<dbReference type="PANTHER" id="PTHR23221:SF7">
    <property type="entry name" value="PHOSPHATIDYLINOSITOL-GLYCAN-SPECIFIC PHOSPHOLIPASE D"/>
    <property type="match status" value="1"/>
</dbReference>
<dbReference type="InterPro" id="IPR013519">
    <property type="entry name" value="Int_alpha_beta-p"/>
</dbReference>
<proteinExistence type="predicted"/>
<evidence type="ECO:0000256" key="4">
    <source>
        <dbReference type="ARBA" id="ARBA00023180"/>
    </source>
</evidence>
<name>A0AAU7CMT7_9BACT</name>
<reference evidence="5" key="1">
    <citation type="submission" date="2024-05" db="EMBL/GenBank/DDBJ databases">
        <title>Planctomycetes of the genus Singulisphaera possess chitinolytic capabilities.</title>
        <authorList>
            <person name="Ivanova A."/>
        </authorList>
    </citation>
    <scope>NUCLEOTIDE SEQUENCE</scope>
    <source>
        <strain evidence="5">Ch08T</strain>
    </source>
</reference>
<dbReference type="RefSeq" id="WP_406699493.1">
    <property type="nucleotide sequence ID" value="NZ_CP155447.1"/>
</dbReference>
<dbReference type="GO" id="GO:0007229">
    <property type="term" value="P:integrin-mediated signaling pathway"/>
    <property type="evidence" value="ECO:0007669"/>
    <property type="project" value="UniProtKB-KW"/>
</dbReference>
<keyword evidence="5" id="KW-0401">Integrin</keyword>
<protein>
    <submittedName>
        <fullName evidence="5">Integrin alpha</fullName>
    </submittedName>
</protein>
<dbReference type="SUPFAM" id="SSF69318">
    <property type="entry name" value="Integrin alpha N-terminal domain"/>
    <property type="match status" value="1"/>
</dbReference>
<dbReference type="GO" id="GO:0008305">
    <property type="term" value="C:integrin complex"/>
    <property type="evidence" value="ECO:0007669"/>
    <property type="project" value="InterPro"/>
</dbReference>
<evidence type="ECO:0000256" key="2">
    <source>
        <dbReference type="ARBA" id="ARBA00022737"/>
    </source>
</evidence>
<dbReference type="GO" id="GO:0007155">
    <property type="term" value="P:cell adhesion"/>
    <property type="evidence" value="ECO:0007669"/>
    <property type="project" value="InterPro"/>
</dbReference>
<dbReference type="PROSITE" id="PS51470">
    <property type="entry name" value="FG_GAP"/>
    <property type="match status" value="3"/>
</dbReference>
<dbReference type="InterPro" id="IPR000413">
    <property type="entry name" value="Integrin_alpha"/>
</dbReference>
<sequence>MSIDLGGVLPPGQPNIATAPFGVAMPGQENGGAAGFSVAAVGDTNGDGFEDFVIGAPTATNVGGLLQPGNGTNSRAFLVFGSQTVNGSNIDWLTLDNLGQRVGDLGQLDNAIQTNPISGTTTNAYAGLTFLTSLNTTSQLGSAVAAAGDVNNDGFADFMIGAPGANDLNNLNPGTGRAYLVFGSAALSTVPTPTVDFDNLAPSTGVAVTTFGSLIANSRVGRSLASVGNFFASNSASPDIAIGAPNASVGGLSINGAVYVIPGSVLAAPAAGPINVNAVGNGLGGVIFAGSANNESIGFSVAGAGNVDGDPVGVTPGIDDLLIGAPFANGNSGEAFLIYGGNLLPAAGTPVNGLNMIQTDRIGIGTGDTDIFGAVFQGSSLSRTGYAVAGIGDYDGNRFADIAIGSPTAGSNAGQANVFYGQPSEGTSLIGTIPVFSPPVGVPNLALVGAPNSLAGYSLSRSGKVITASTGNDFMVGSPGLNGNQGGVYYIPANQFFLEGTQQLLSAEGAPLSAVLIQITNAPNAPPFLGAAVSGRLLGSNQTTTADNDVLADVILGAPTYSVTQNGRSGAGGAFIIEGAFNPVVAPLNPRIVTDIAVGSAPVGLPPFGTFSINATNPAALDIYVLSNNTISPPFIPFDDIDTTTIAVNGVPYPDATIRVDTVDRNDDQLPDAIVTITPRSRLALNSTVTILNLTGNTLSSAPNSNVGFRGTAQILVSGGVNPNPPATGTTGTGVLLGLIPQTTFTPQFGADHYVPPASALSRLNYKAIPRAVAYQQYMPGRGWALRLYNFAHPQKLSRVPSGTQNSLRGPLPLTLSKSVFTRSKYHKNQSIEFTHNNPVIPTNRQTERFLARGRKHPKFS</sequence>
<dbReference type="SMART" id="SM00191">
    <property type="entry name" value="Int_alpha"/>
    <property type="match status" value="6"/>
</dbReference>
<gene>
    <name evidence="5" type="ORF">V5E97_11570</name>
</gene>
<dbReference type="GO" id="GO:0016787">
    <property type="term" value="F:hydrolase activity"/>
    <property type="evidence" value="ECO:0007669"/>
    <property type="project" value="UniProtKB-KW"/>
</dbReference>
<keyword evidence="1" id="KW-0732">Signal</keyword>
<organism evidence="5">
    <name type="scientific">Singulisphaera sp. Ch08</name>
    <dbReference type="NCBI Taxonomy" id="3120278"/>
    <lineage>
        <taxon>Bacteria</taxon>
        <taxon>Pseudomonadati</taxon>
        <taxon>Planctomycetota</taxon>
        <taxon>Planctomycetia</taxon>
        <taxon>Isosphaerales</taxon>
        <taxon>Isosphaeraceae</taxon>
        <taxon>Singulisphaera</taxon>
    </lineage>
</organism>
<dbReference type="PANTHER" id="PTHR23221">
    <property type="entry name" value="GLYCOSYLPHOSPHATIDYLINOSITOL PHOSPHOLIPASE D"/>
    <property type="match status" value="1"/>
</dbReference>
<evidence type="ECO:0000256" key="3">
    <source>
        <dbReference type="ARBA" id="ARBA00022801"/>
    </source>
</evidence>
<dbReference type="Pfam" id="PF01839">
    <property type="entry name" value="FG-GAP"/>
    <property type="match status" value="2"/>
</dbReference>
<keyword evidence="3" id="KW-0378">Hydrolase</keyword>
<accession>A0AAU7CMT7</accession>
<evidence type="ECO:0000256" key="1">
    <source>
        <dbReference type="ARBA" id="ARBA00022729"/>
    </source>
</evidence>
<evidence type="ECO:0000313" key="5">
    <source>
        <dbReference type="EMBL" id="XBH06644.1"/>
    </source>
</evidence>
<keyword evidence="2" id="KW-0677">Repeat</keyword>